<evidence type="ECO:0000259" key="3">
    <source>
        <dbReference type="PROSITE" id="PS50975"/>
    </source>
</evidence>
<keyword evidence="2" id="KW-0547">Nucleotide-binding</keyword>
<sequence length="310" mass="35270">MKTILIIGQANSLEVQSLQSLAKRLGISVYVIDAAYMGKYLDLEYYPHNDQTNLVIDAHDKTELIPIDSICGIYCAKINPPIGKSPLQQMEYSCLFQLLLSQQNLNWVNSIKAIQFHRTKPKQLHLAKRLGANIPATYIGCQQDAIESFINLHKEIIVKPVFAGHLSYKLTPSQKHSKQINTWAKQAVTLQEYIKGQDVRTYIVGDFIISAIIKPKQKSHNKEVSNEFEISDYRELPNPEMIPMQLPLSVQQLAIRIMRAFHLRFTAIDWRLTPNGEFVFLEANPAPLFVYAQNKLGVEIDKALISLLIN</sequence>
<reference evidence="4 5" key="1">
    <citation type="submission" date="2023-09" db="EMBL/GenBank/DDBJ databases">
        <authorList>
            <person name="Rey-Velasco X."/>
        </authorList>
    </citation>
    <scope>NUCLEOTIDE SEQUENCE [LARGE SCALE GENOMIC DNA]</scope>
    <source>
        <strain evidence="4 5">P117</strain>
    </source>
</reference>
<organism evidence="4 5">
    <name type="scientific">Glaciecola petra</name>
    <dbReference type="NCBI Taxonomy" id="3075602"/>
    <lineage>
        <taxon>Bacteria</taxon>
        <taxon>Pseudomonadati</taxon>
        <taxon>Pseudomonadota</taxon>
        <taxon>Gammaproteobacteria</taxon>
        <taxon>Alteromonadales</taxon>
        <taxon>Alteromonadaceae</taxon>
        <taxon>Glaciecola</taxon>
    </lineage>
</organism>
<dbReference type="SUPFAM" id="SSF56059">
    <property type="entry name" value="Glutathione synthetase ATP-binding domain-like"/>
    <property type="match status" value="1"/>
</dbReference>
<name>A0ABU2ZL41_9ALTE</name>
<keyword evidence="5" id="KW-1185">Reference proteome</keyword>
<dbReference type="EMBL" id="JAVRHX010000001">
    <property type="protein sequence ID" value="MDT0593342.1"/>
    <property type="molecule type" value="Genomic_DNA"/>
</dbReference>
<comment type="caution">
    <text evidence="4">The sequence shown here is derived from an EMBL/GenBank/DDBJ whole genome shotgun (WGS) entry which is preliminary data.</text>
</comment>
<dbReference type="PROSITE" id="PS50975">
    <property type="entry name" value="ATP_GRASP"/>
    <property type="match status" value="1"/>
</dbReference>
<evidence type="ECO:0000313" key="4">
    <source>
        <dbReference type="EMBL" id="MDT0593342.1"/>
    </source>
</evidence>
<keyword evidence="1" id="KW-0464">Manganese</keyword>
<dbReference type="Pfam" id="PF08443">
    <property type="entry name" value="RimK"/>
    <property type="match status" value="1"/>
</dbReference>
<feature type="domain" description="ATP-grasp" evidence="3">
    <location>
        <begin position="124"/>
        <end position="309"/>
    </location>
</feature>
<evidence type="ECO:0000256" key="1">
    <source>
        <dbReference type="ARBA" id="ARBA00023211"/>
    </source>
</evidence>
<dbReference type="InterPro" id="IPR011761">
    <property type="entry name" value="ATP-grasp"/>
</dbReference>
<dbReference type="PANTHER" id="PTHR21621:SF0">
    <property type="entry name" value="BETA-CITRYLGLUTAMATE SYNTHASE B-RELATED"/>
    <property type="match status" value="1"/>
</dbReference>
<dbReference type="Proteomes" id="UP001253545">
    <property type="component" value="Unassembled WGS sequence"/>
</dbReference>
<proteinExistence type="predicted"/>
<dbReference type="InterPro" id="IPR013651">
    <property type="entry name" value="ATP-grasp_RimK-type"/>
</dbReference>
<accession>A0ABU2ZL41</accession>
<keyword evidence="2" id="KW-0067">ATP-binding</keyword>
<evidence type="ECO:0000313" key="5">
    <source>
        <dbReference type="Proteomes" id="UP001253545"/>
    </source>
</evidence>
<gene>
    <name evidence="4" type="ORF">RM552_00625</name>
</gene>
<evidence type="ECO:0000256" key="2">
    <source>
        <dbReference type="PROSITE-ProRule" id="PRU00409"/>
    </source>
</evidence>
<dbReference type="PANTHER" id="PTHR21621">
    <property type="entry name" value="RIBOSOMAL PROTEIN S6 MODIFICATION PROTEIN"/>
    <property type="match status" value="1"/>
</dbReference>
<dbReference type="Gene3D" id="3.30.470.20">
    <property type="entry name" value="ATP-grasp fold, B domain"/>
    <property type="match status" value="1"/>
</dbReference>
<dbReference type="RefSeq" id="WP_311366863.1">
    <property type="nucleotide sequence ID" value="NZ_JAVRHX010000001.1"/>
</dbReference>
<protein>
    <recommendedName>
        <fullName evidence="3">ATP-grasp domain-containing protein</fullName>
    </recommendedName>
</protein>